<dbReference type="EC" id="2.1.1.297" evidence="5"/>
<dbReference type="Pfam" id="PF05175">
    <property type="entry name" value="MTS"/>
    <property type="match status" value="1"/>
</dbReference>
<dbReference type="HAMAP" id="MF_02126">
    <property type="entry name" value="RF_methyltr_PrmC"/>
    <property type="match status" value="1"/>
</dbReference>
<gene>
    <name evidence="5" type="primary">prmC</name>
    <name evidence="8" type="ORF">SAMN04487989_10436</name>
</gene>
<dbReference type="InterPro" id="IPR040758">
    <property type="entry name" value="PrmC_N"/>
</dbReference>
<dbReference type="GO" id="GO:0032259">
    <property type="term" value="P:methylation"/>
    <property type="evidence" value="ECO:0007669"/>
    <property type="project" value="UniProtKB-KW"/>
</dbReference>
<accession>A0A1I5BX62</accession>
<dbReference type="EMBL" id="FOVN01000004">
    <property type="protein sequence ID" value="SFN79250.1"/>
    <property type="molecule type" value="Genomic_DNA"/>
</dbReference>
<keyword evidence="9" id="KW-1185">Reference proteome</keyword>
<feature type="binding site" evidence="5">
    <location>
        <begin position="194"/>
        <end position="197"/>
    </location>
    <ligand>
        <name>substrate</name>
    </ligand>
</feature>
<sequence>MILKDIQNIFHQELDSIYGTDEVRSFFNILIDFYLGLNRITLVLEPNYTITKEEEQPLFEALSRLKLEEPIQHIIGKTEFYGLPFKLNKHTLIPRPETEELVDWILKSLTGKKDQPLKLLDIGTGTGCIAISLAKHLPNAHVYAVDVSPEAIKVAQENAKWNNVSITYIEDSILDIQNDILKTATGFFDVIVSNPPYVRNLEKVEIKNNVLQHEPHLALFVKDDNPLQFYEAISDYALSALKENGLLFFEINQYLGAEMETLLKAYTYKSIELNKDMFGNQRMLKGMK</sequence>
<dbReference type="PANTHER" id="PTHR18895">
    <property type="entry name" value="HEMK METHYLTRANSFERASE"/>
    <property type="match status" value="1"/>
</dbReference>
<feature type="binding site" evidence="5">
    <location>
        <position position="146"/>
    </location>
    <ligand>
        <name>S-adenosyl-L-methionine</name>
        <dbReference type="ChEBI" id="CHEBI:59789"/>
    </ligand>
</feature>
<dbReference type="GO" id="GO:0102559">
    <property type="term" value="F:peptide chain release factor N(5)-glutamine methyltransferase activity"/>
    <property type="evidence" value="ECO:0007669"/>
    <property type="project" value="UniProtKB-EC"/>
</dbReference>
<dbReference type="NCBIfam" id="TIGR00536">
    <property type="entry name" value="hemK_fam"/>
    <property type="match status" value="1"/>
</dbReference>
<evidence type="ECO:0000259" key="7">
    <source>
        <dbReference type="Pfam" id="PF17827"/>
    </source>
</evidence>
<comment type="function">
    <text evidence="5">Methylates the class 1 translation termination release factors RF1/PrfA and RF2/PrfB on the glutamine residue of the universally conserved GGQ motif.</text>
</comment>
<dbReference type="InterPro" id="IPR050320">
    <property type="entry name" value="N5-glutamine_MTase"/>
</dbReference>
<keyword evidence="2 5" id="KW-0808">Transferase</keyword>
<proteinExistence type="inferred from homology"/>
<dbReference type="STRING" id="649333.SAMN04487989_10436"/>
<feature type="domain" description="Methyltransferase small" evidence="6">
    <location>
        <begin position="115"/>
        <end position="211"/>
    </location>
</feature>
<dbReference type="NCBIfam" id="TIGR03534">
    <property type="entry name" value="RF_mod_PrmC"/>
    <property type="match status" value="1"/>
</dbReference>
<dbReference type="AlphaFoldDB" id="A0A1I5BX62"/>
<dbReference type="InterPro" id="IPR029063">
    <property type="entry name" value="SAM-dependent_MTases_sf"/>
</dbReference>
<dbReference type="InterPro" id="IPR019874">
    <property type="entry name" value="RF_methyltr_PrmC"/>
</dbReference>
<evidence type="ECO:0000259" key="6">
    <source>
        <dbReference type="Pfam" id="PF05175"/>
    </source>
</evidence>
<dbReference type="Proteomes" id="UP000198705">
    <property type="component" value="Unassembled WGS sequence"/>
</dbReference>
<comment type="caution">
    <text evidence="5">Lacks conserved residue(s) required for the propagation of feature annotation.</text>
</comment>
<evidence type="ECO:0000313" key="8">
    <source>
        <dbReference type="EMBL" id="SFN79250.1"/>
    </source>
</evidence>
<keyword evidence="3 5" id="KW-0949">S-adenosyl-L-methionine</keyword>
<dbReference type="Pfam" id="PF17827">
    <property type="entry name" value="PrmC_N"/>
    <property type="match status" value="1"/>
</dbReference>
<dbReference type="RefSeq" id="WP_092208251.1">
    <property type="nucleotide sequence ID" value="NZ_FOVN01000004.1"/>
</dbReference>
<evidence type="ECO:0000256" key="3">
    <source>
        <dbReference type="ARBA" id="ARBA00022691"/>
    </source>
</evidence>
<evidence type="ECO:0000256" key="5">
    <source>
        <dbReference type="HAMAP-Rule" id="MF_02126"/>
    </source>
</evidence>
<feature type="binding site" evidence="5">
    <location>
        <position position="194"/>
    </location>
    <ligand>
        <name>S-adenosyl-L-methionine</name>
        <dbReference type="ChEBI" id="CHEBI:59789"/>
    </ligand>
</feature>
<dbReference type="GO" id="GO:0003676">
    <property type="term" value="F:nucleic acid binding"/>
    <property type="evidence" value="ECO:0007669"/>
    <property type="project" value="InterPro"/>
</dbReference>
<evidence type="ECO:0000256" key="4">
    <source>
        <dbReference type="ARBA" id="ARBA00048391"/>
    </source>
</evidence>
<dbReference type="OrthoDB" id="9800643at2"/>
<dbReference type="Gene3D" id="1.10.8.10">
    <property type="entry name" value="DNA helicase RuvA subunit, C-terminal domain"/>
    <property type="match status" value="1"/>
</dbReference>
<evidence type="ECO:0000256" key="2">
    <source>
        <dbReference type="ARBA" id="ARBA00022679"/>
    </source>
</evidence>
<name>A0A1I5BX62_9FLAO</name>
<comment type="similarity">
    <text evidence="5">Belongs to the protein N5-glutamine methyltransferase family. PrmC subfamily.</text>
</comment>
<comment type="catalytic activity">
    <reaction evidence="4 5">
        <text>L-glutaminyl-[peptide chain release factor] + S-adenosyl-L-methionine = N(5)-methyl-L-glutaminyl-[peptide chain release factor] + S-adenosyl-L-homocysteine + H(+)</text>
        <dbReference type="Rhea" id="RHEA:42896"/>
        <dbReference type="Rhea" id="RHEA-COMP:10271"/>
        <dbReference type="Rhea" id="RHEA-COMP:10272"/>
        <dbReference type="ChEBI" id="CHEBI:15378"/>
        <dbReference type="ChEBI" id="CHEBI:30011"/>
        <dbReference type="ChEBI" id="CHEBI:57856"/>
        <dbReference type="ChEBI" id="CHEBI:59789"/>
        <dbReference type="ChEBI" id="CHEBI:61891"/>
        <dbReference type="EC" id="2.1.1.297"/>
    </reaction>
</comment>
<dbReference type="InterPro" id="IPR004556">
    <property type="entry name" value="HemK-like"/>
</dbReference>
<dbReference type="InterPro" id="IPR007848">
    <property type="entry name" value="Small_mtfrase_dom"/>
</dbReference>
<dbReference type="InterPro" id="IPR002052">
    <property type="entry name" value="DNA_methylase_N6_adenine_CS"/>
</dbReference>
<dbReference type="Gene3D" id="3.40.50.150">
    <property type="entry name" value="Vaccinia Virus protein VP39"/>
    <property type="match status" value="1"/>
</dbReference>
<organism evidence="8 9">
    <name type="scientific">Bizionia echini</name>
    <dbReference type="NCBI Taxonomy" id="649333"/>
    <lineage>
        <taxon>Bacteria</taxon>
        <taxon>Pseudomonadati</taxon>
        <taxon>Bacteroidota</taxon>
        <taxon>Flavobacteriia</taxon>
        <taxon>Flavobacteriales</taxon>
        <taxon>Flavobacteriaceae</taxon>
        <taxon>Bizionia</taxon>
    </lineage>
</organism>
<reference evidence="9" key="1">
    <citation type="submission" date="2016-10" db="EMBL/GenBank/DDBJ databases">
        <authorList>
            <person name="Varghese N."/>
            <person name="Submissions S."/>
        </authorList>
    </citation>
    <scope>NUCLEOTIDE SEQUENCE [LARGE SCALE GENOMIC DNA]</scope>
    <source>
        <strain evidence="9">DSM 23925</strain>
    </source>
</reference>
<feature type="domain" description="Release factor glutamine methyltransferase N-terminal" evidence="7">
    <location>
        <begin position="28"/>
        <end position="76"/>
    </location>
</feature>
<dbReference type="PROSITE" id="PS00092">
    <property type="entry name" value="N6_MTASE"/>
    <property type="match status" value="1"/>
</dbReference>
<dbReference type="PANTHER" id="PTHR18895:SF74">
    <property type="entry name" value="MTRF1L RELEASE FACTOR GLUTAMINE METHYLTRANSFERASE"/>
    <property type="match status" value="1"/>
</dbReference>
<evidence type="ECO:0000313" key="9">
    <source>
        <dbReference type="Proteomes" id="UP000198705"/>
    </source>
</evidence>
<feature type="binding site" evidence="5">
    <location>
        <begin position="123"/>
        <end position="127"/>
    </location>
    <ligand>
        <name>S-adenosyl-L-methionine</name>
        <dbReference type="ChEBI" id="CHEBI:59789"/>
    </ligand>
</feature>
<dbReference type="CDD" id="cd02440">
    <property type="entry name" value="AdoMet_MTases"/>
    <property type="match status" value="1"/>
</dbReference>
<dbReference type="SUPFAM" id="SSF53335">
    <property type="entry name" value="S-adenosyl-L-methionine-dependent methyltransferases"/>
    <property type="match status" value="1"/>
</dbReference>
<keyword evidence="1 5" id="KW-0489">Methyltransferase</keyword>
<evidence type="ECO:0000256" key="1">
    <source>
        <dbReference type="ARBA" id="ARBA00022603"/>
    </source>
</evidence>
<protein>
    <recommendedName>
        <fullName evidence="5">Release factor glutamine methyltransferase</fullName>
        <shortName evidence="5">RF MTase</shortName>
        <ecNumber evidence="5">2.1.1.297</ecNumber>
    </recommendedName>
    <alternativeName>
        <fullName evidence="5">N5-glutamine methyltransferase PrmC</fullName>
    </alternativeName>
    <alternativeName>
        <fullName evidence="5">Protein-(glutamine-N5) MTase PrmC</fullName>
    </alternativeName>
    <alternativeName>
        <fullName evidence="5">Protein-glutamine N-methyltransferase PrmC</fullName>
    </alternativeName>
</protein>